<feature type="transmembrane region" description="Helical" evidence="9">
    <location>
        <begin position="177"/>
        <end position="200"/>
    </location>
</feature>
<feature type="transmembrane region" description="Helical" evidence="9">
    <location>
        <begin position="48"/>
        <end position="66"/>
    </location>
</feature>
<keyword evidence="4 9" id="KW-0812">Transmembrane</keyword>
<reference evidence="11 12" key="1">
    <citation type="submission" date="2015-09" db="EMBL/GenBank/DDBJ databases">
        <title>Genome announcement of multiple Pseudomonas syringae strains.</title>
        <authorList>
            <person name="Thakur S."/>
            <person name="Wang P.W."/>
            <person name="Gong Y."/>
            <person name="Weir B.S."/>
            <person name="Guttman D.S."/>
        </authorList>
    </citation>
    <scope>NUCLEOTIDE SEQUENCE [LARGE SCALE GENOMIC DNA]</scope>
    <source>
        <strain evidence="11 12">ICMP3962</strain>
    </source>
</reference>
<dbReference type="Gene3D" id="1.20.1250.20">
    <property type="entry name" value="MFS general substrate transporter like domains"/>
    <property type="match status" value="2"/>
</dbReference>
<feature type="transmembrane region" description="Helical" evidence="9">
    <location>
        <begin position="298"/>
        <end position="319"/>
    </location>
</feature>
<feature type="transmembrane region" description="Helical" evidence="9">
    <location>
        <begin position="423"/>
        <end position="442"/>
    </location>
</feature>
<dbReference type="FunFam" id="1.20.1250.20:FF:000001">
    <property type="entry name" value="Dicarboxylate MFS transporter"/>
    <property type="match status" value="1"/>
</dbReference>
<comment type="subcellular location">
    <subcellularLocation>
        <location evidence="1">Cell membrane</location>
        <topology evidence="1">Multi-pass membrane protein</topology>
    </subcellularLocation>
</comment>
<evidence type="ECO:0000256" key="9">
    <source>
        <dbReference type="SAM" id="Phobius"/>
    </source>
</evidence>
<feature type="transmembrane region" description="Helical" evidence="9">
    <location>
        <begin position="265"/>
        <end position="286"/>
    </location>
</feature>
<dbReference type="SUPFAM" id="SSF103473">
    <property type="entry name" value="MFS general substrate transporter"/>
    <property type="match status" value="1"/>
</dbReference>
<evidence type="ECO:0000256" key="2">
    <source>
        <dbReference type="ARBA" id="ARBA00022448"/>
    </source>
</evidence>
<dbReference type="GO" id="GO:0015293">
    <property type="term" value="F:symporter activity"/>
    <property type="evidence" value="ECO:0007669"/>
    <property type="project" value="UniProtKB-KW"/>
</dbReference>
<feature type="transmembrane region" description="Helical" evidence="9">
    <location>
        <begin position="331"/>
        <end position="350"/>
    </location>
</feature>
<protein>
    <recommendedName>
        <fullName evidence="10">Major facilitator superfamily (MFS) profile domain-containing protein</fullName>
    </recommendedName>
</protein>
<organism evidence="11 12">
    <name type="scientific">Pseudomonas amygdali pv. ulmi</name>
    <dbReference type="NCBI Taxonomy" id="251720"/>
    <lineage>
        <taxon>Bacteria</taxon>
        <taxon>Pseudomonadati</taxon>
        <taxon>Pseudomonadota</taxon>
        <taxon>Gammaproteobacteria</taxon>
        <taxon>Pseudomonadales</taxon>
        <taxon>Pseudomonadaceae</taxon>
        <taxon>Pseudomonas</taxon>
        <taxon>Pseudomonas amygdali</taxon>
    </lineage>
</organism>
<keyword evidence="2" id="KW-0813">Transport</keyword>
<dbReference type="Pfam" id="PF00083">
    <property type="entry name" value="Sugar_tr"/>
    <property type="match status" value="1"/>
</dbReference>
<dbReference type="InterPro" id="IPR036259">
    <property type="entry name" value="MFS_trans_sf"/>
</dbReference>
<dbReference type="InterPro" id="IPR005829">
    <property type="entry name" value="Sugar_transporter_CS"/>
</dbReference>
<proteinExistence type="predicted"/>
<dbReference type="InterPro" id="IPR005828">
    <property type="entry name" value="MFS_sugar_transport-like"/>
</dbReference>
<evidence type="ECO:0000259" key="10">
    <source>
        <dbReference type="PROSITE" id="PS50850"/>
    </source>
</evidence>
<dbReference type="PROSITE" id="PS50850">
    <property type="entry name" value="MFS"/>
    <property type="match status" value="1"/>
</dbReference>
<keyword evidence="3" id="KW-1003">Cell membrane</keyword>
<name>A0A0Q0DVI3_PSEA0</name>
<feature type="transmembrane region" description="Helical" evidence="9">
    <location>
        <begin position="111"/>
        <end position="141"/>
    </location>
</feature>
<feature type="transmembrane region" description="Helical" evidence="9">
    <location>
        <begin position="356"/>
        <end position="383"/>
    </location>
</feature>
<dbReference type="InterPro" id="IPR051084">
    <property type="entry name" value="H+-coupled_symporters"/>
</dbReference>
<feature type="transmembrane region" description="Helical" evidence="9">
    <location>
        <begin position="395"/>
        <end position="417"/>
    </location>
</feature>
<dbReference type="PROSITE" id="PS00217">
    <property type="entry name" value="SUGAR_TRANSPORT_2"/>
    <property type="match status" value="1"/>
</dbReference>
<dbReference type="EMBL" id="LJRQ01000203">
    <property type="protein sequence ID" value="KPZ12279.1"/>
    <property type="molecule type" value="Genomic_DNA"/>
</dbReference>
<dbReference type="PATRIC" id="fig|251720.4.peg.1674"/>
<evidence type="ECO:0000256" key="6">
    <source>
        <dbReference type="ARBA" id="ARBA00022989"/>
    </source>
</evidence>
<accession>A0A0Q0DVI3</accession>
<dbReference type="OrthoDB" id="3690818at2"/>
<dbReference type="PANTHER" id="PTHR43528">
    <property type="entry name" value="ALPHA-KETOGLUTARATE PERMEASE"/>
    <property type="match status" value="1"/>
</dbReference>
<dbReference type="GO" id="GO:0005886">
    <property type="term" value="C:plasma membrane"/>
    <property type="evidence" value="ECO:0007669"/>
    <property type="project" value="UniProtKB-SubCell"/>
</dbReference>
<evidence type="ECO:0000256" key="8">
    <source>
        <dbReference type="SAM" id="MobiDB-lite"/>
    </source>
</evidence>
<dbReference type="InterPro" id="IPR020846">
    <property type="entry name" value="MFS_dom"/>
</dbReference>
<keyword evidence="7 9" id="KW-0472">Membrane</keyword>
<dbReference type="RefSeq" id="WP_081026775.1">
    <property type="nucleotide sequence ID" value="NZ_LIHQ01000185.1"/>
</dbReference>
<feature type="transmembrane region" description="Helical" evidence="9">
    <location>
        <begin position="78"/>
        <end position="99"/>
    </location>
</feature>
<keyword evidence="6 9" id="KW-1133">Transmembrane helix</keyword>
<evidence type="ECO:0000313" key="11">
    <source>
        <dbReference type="EMBL" id="KPZ12279.1"/>
    </source>
</evidence>
<evidence type="ECO:0000256" key="1">
    <source>
        <dbReference type="ARBA" id="ARBA00004651"/>
    </source>
</evidence>
<feature type="transmembrane region" description="Helical" evidence="9">
    <location>
        <begin position="212"/>
        <end position="229"/>
    </location>
</feature>
<feature type="domain" description="Major facilitator superfamily (MFS) profile" evidence="10">
    <location>
        <begin position="36"/>
        <end position="448"/>
    </location>
</feature>
<dbReference type="AlphaFoldDB" id="A0A0Q0DVI3"/>
<evidence type="ECO:0000256" key="7">
    <source>
        <dbReference type="ARBA" id="ARBA00023136"/>
    </source>
</evidence>
<comment type="caution">
    <text evidence="11">The sequence shown here is derived from an EMBL/GenBank/DDBJ whole genome shotgun (WGS) entry which is preliminary data.</text>
</comment>
<evidence type="ECO:0000256" key="5">
    <source>
        <dbReference type="ARBA" id="ARBA00022847"/>
    </source>
</evidence>
<evidence type="ECO:0000313" key="12">
    <source>
        <dbReference type="Proteomes" id="UP000050266"/>
    </source>
</evidence>
<dbReference type="Proteomes" id="UP000050266">
    <property type="component" value="Unassembled WGS sequence"/>
</dbReference>
<sequence>MNGTSTAAPGLIDGQAGNDPHAQQTAKSTSKPLSKAVLGVTLGNMVEWFDFALYSSMAVLIGDIFFHSESRTTQLIAIYATFAAGFLMRPLGSLVFGPIGDRYGRRTALTLSIALMAVATFCIALIPSYESIGIAAPILLVAMRMLQGLSTGGEYGGSVIFIAEHAPDKSRSFLTSWLEVGILSGFLLGGVVVSALMLALGEDTMRAWGWRVPFVIGGLLGMIALYLRLNLEETPIFKELQENERKQVANKRSLLSMLVDEWPNLVKSMGLVAIYNVCYYVVLGYIPGYLTNELGYSASFGSVLGMVGTLSMLLLVPFSGLLADRVGRKRLIALGCILLIIFSIPAFTMLQTHNVVLVYVAVLGLLVAQLLFEGAMGATLVSLFKAPVRFSALALSYNLSVSLFGGTAPLVNTWLIGQTGNTMIPAYYLIGAAVVGLIAILMTEDRTGKPMP</sequence>
<keyword evidence="5" id="KW-0769">Symport</keyword>
<evidence type="ECO:0000256" key="4">
    <source>
        <dbReference type="ARBA" id="ARBA00022692"/>
    </source>
</evidence>
<gene>
    <name evidence="11" type="ORF">ALO41_01286</name>
</gene>
<dbReference type="PANTHER" id="PTHR43528:SF1">
    <property type="entry name" value="ALPHA-KETOGLUTARATE PERMEASE"/>
    <property type="match status" value="1"/>
</dbReference>
<dbReference type="PROSITE" id="PS00216">
    <property type="entry name" value="SUGAR_TRANSPORT_1"/>
    <property type="match status" value="1"/>
</dbReference>
<feature type="region of interest" description="Disordered" evidence="8">
    <location>
        <begin position="1"/>
        <end position="28"/>
    </location>
</feature>
<evidence type="ECO:0000256" key="3">
    <source>
        <dbReference type="ARBA" id="ARBA00022475"/>
    </source>
</evidence>